<gene>
    <name evidence="1" type="ORF">CFB84_19580</name>
</gene>
<proteinExistence type="predicted"/>
<reference evidence="1 2" key="2">
    <citation type="submission" date="2017-08" db="EMBL/GenBank/DDBJ databases">
        <title>WGS of novel Burkholderia cepaca complex species.</title>
        <authorList>
            <person name="Lipuma J."/>
            <person name="Spilker T."/>
        </authorList>
    </citation>
    <scope>NUCLEOTIDE SEQUENCE [LARGE SCALE GENOMIC DNA]</scope>
    <source>
        <strain evidence="1 2">AU17325</strain>
    </source>
</reference>
<evidence type="ECO:0000313" key="2">
    <source>
        <dbReference type="Proteomes" id="UP000214600"/>
    </source>
</evidence>
<dbReference type="Proteomes" id="UP000214600">
    <property type="component" value="Unassembled WGS sequence"/>
</dbReference>
<evidence type="ECO:0000313" key="1">
    <source>
        <dbReference type="EMBL" id="OXI43751.1"/>
    </source>
</evidence>
<dbReference type="EMBL" id="NKFA01000007">
    <property type="protein sequence ID" value="OXI43751.1"/>
    <property type="molecule type" value="Genomic_DNA"/>
</dbReference>
<protein>
    <submittedName>
        <fullName evidence="1">Uncharacterized protein</fullName>
    </submittedName>
</protein>
<accession>A0A228IMZ1</accession>
<comment type="caution">
    <text evidence="1">The sequence shown here is derived from an EMBL/GenBank/DDBJ whole genome shotgun (WGS) entry which is preliminary data.</text>
</comment>
<dbReference type="RefSeq" id="WP_089451668.1">
    <property type="nucleotide sequence ID" value="NZ_NKFA01000007.1"/>
</dbReference>
<name>A0A228IMZ1_9BURK</name>
<sequence>MKRGHVTLAVAGRLVALPIAADALVQPLRVAAPAPVPGVSCPSADICIDDPPKLADARQRYRAPYAHAAAAVGPVQTPPCLEFCSPSRAPMRSTLARAPR</sequence>
<reference evidence="2" key="1">
    <citation type="submission" date="2017-06" db="EMBL/GenBank/DDBJ databases">
        <authorList>
            <person name="LiPuma J."/>
            <person name="Spilker T."/>
        </authorList>
    </citation>
    <scope>NUCLEOTIDE SEQUENCE [LARGE SCALE GENOMIC DNA]</scope>
    <source>
        <strain evidence="2">AU17325</strain>
    </source>
</reference>
<organism evidence="1 2">
    <name type="scientific">Burkholderia aenigmatica</name>
    <dbReference type="NCBI Taxonomy" id="2015348"/>
    <lineage>
        <taxon>Bacteria</taxon>
        <taxon>Pseudomonadati</taxon>
        <taxon>Pseudomonadota</taxon>
        <taxon>Betaproteobacteria</taxon>
        <taxon>Burkholderiales</taxon>
        <taxon>Burkholderiaceae</taxon>
        <taxon>Burkholderia</taxon>
        <taxon>Burkholderia cepacia complex</taxon>
    </lineage>
</organism>
<dbReference type="AlphaFoldDB" id="A0A228IMZ1"/>